<comment type="cofactor">
    <cofactor evidence="1">
        <name>pyridoxal 5'-phosphate</name>
        <dbReference type="ChEBI" id="CHEBI:597326"/>
    </cofactor>
</comment>
<dbReference type="FunFam" id="3.40.640.10:FF:000044">
    <property type="entry name" value="Aspartate aminotransferase"/>
    <property type="match status" value="1"/>
</dbReference>
<dbReference type="NCBIfam" id="NF006719">
    <property type="entry name" value="PRK09257.1"/>
    <property type="match status" value="1"/>
</dbReference>
<evidence type="ECO:0000256" key="13">
    <source>
        <dbReference type="ARBA" id="ARBA00049350"/>
    </source>
</evidence>
<evidence type="ECO:0000256" key="6">
    <source>
        <dbReference type="ARBA" id="ARBA00022576"/>
    </source>
</evidence>
<keyword evidence="17" id="KW-1185">Reference proteome</keyword>
<dbReference type="GO" id="GO:0055089">
    <property type="term" value="P:fatty acid homeostasis"/>
    <property type="evidence" value="ECO:0007669"/>
    <property type="project" value="Ensembl"/>
</dbReference>
<reference evidence="16 17" key="1">
    <citation type="journal article" date="2007" name="Nature">
        <title>Genome of the marsupial Monodelphis domestica reveals innovation in non-coding sequences.</title>
        <authorList>
            <person name="Mikkelsen T.S."/>
            <person name="Wakefield M.J."/>
            <person name="Aken B."/>
            <person name="Amemiya C.T."/>
            <person name="Chang J.L."/>
            <person name="Duke S."/>
            <person name="Garber M."/>
            <person name="Gentles A.J."/>
            <person name="Goodstadt L."/>
            <person name="Heger A."/>
            <person name="Jurka J."/>
            <person name="Kamal M."/>
            <person name="Mauceli E."/>
            <person name="Searle S.M."/>
            <person name="Sharpe T."/>
            <person name="Baker M.L."/>
            <person name="Batzer M.A."/>
            <person name="Benos P.V."/>
            <person name="Belov K."/>
            <person name="Clamp M."/>
            <person name="Cook A."/>
            <person name="Cuff J."/>
            <person name="Das R."/>
            <person name="Davidow L."/>
            <person name="Deakin J.E."/>
            <person name="Fazzari M.J."/>
            <person name="Glass J.L."/>
            <person name="Grabherr M."/>
            <person name="Greally J.M."/>
            <person name="Gu W."/>
            <person name="Hore T.A."/>
            <person name="Huttley G.A."/>
            <person name="Kleber M."/>
            <person name="Jirtle R.L."/>
            <person name="Koina E."/>
            <person name="Lee J.T."/>
            <person name="Mahony S."/>
            <person name="Marra M.A."/>
            <person name="Miller R.D."/>
            <person name="Nicholls R.D."/>
            <person name="Oda M."/>
            <person name="Papenfuss A.T."/>
            <person name="Parra Z.E."/>
            <person name="Pollock D.D."/>
            <person name="Ray D.A."/>
            <person name="Schein J.E."/>
            <person name="Speed T.P."/>
            <person name="Thompson K."/>
            <person name="VandeBerg J.L."/>
            <person name="Wade C.M."/>
            <person name="Walker J.A."/>
            <person name="Waters P.D."/>
            <person name="Webber C."/>
            <person name="Weidman J.R."/>
            <person name="Xie X."/>
            <person name="Zody M.C."/>
            <person name="Baldwin J."/>
            <person name="Abdouelleil A."/>
            <person name="Abdulkadir J."/>
            <person name="Abebe A."/>
            <person name="Abera B."/>
            <person name="Abreu J."/>
            <person name="Acer S.C."/>
            <person name="Aftuck L."/>
            <person name="Alexander A."/>
            <person name="An P."/>
            <person name="Anderson E."/>
            <person name="Anderson S."/>
            <person name="Arachi H."/>
            <person name="Azer M."/>
            <person name="Bachantsang P."/>
            <person name="Barry A."/>
            <person name="Bayul T."/>
            <person name="Berlin A."/>
            <person name="Bessette D."/>
            <person name="Bloom T."/>
            <person name="Bloom T."/>
            <person name="Boguslavskiy L."/>
            <person name="Bonnet C."/>
            <person name="Boukhgalter B."/>
            <person name="Bourzgui I."/>
            <person name="Brown A."/>
            <person name="Cahill P."/>
            <person name="Channer S."/>
            <person name="Cheshatsang Y."/>
            <person name="Chuda L."/>
            <person name="Citroen M."/>
            <person name="Collymore A."/>
            <person name="Cooke P."/>
            <person name="Costello M."/>
            <person name="D'Aco K."/>
            <person name="Daza R."/>
            <person name="De Haan G."/>
            <person name="DeGray S."/>
            <person name="DeMaso C."/>
            <person name="Dhargay N."/>
            <person name="Dooley K."/>
            <person name="Dooley E."/>
            <person name="Doricent M."/>
            <person name="Dorje P."/>
            <person name="Dorjee K."/>
            <person name="Dupes A."/>
            <person name="Elong R."/>
            <person name="Falk J."/>
            <person name="Farina A."/>
            <person name="Faro S."/>
            <person name="Ferguson D."/>
            <person name="Fisher S."/>
            <person name="Foley C.D."/>
            <person name="Franke A."/>
            <person name="Friedrich D."/>
            <person name="Gadbois L."/>
            <person name="Gearin G."/>
            <person name="Gearin C.R."/>
            <person name="Giannoukos G."/>
            <person name="Goode T."/>
            <person name="Graham J."/>
            <person name="Grandbois E."/>
            <person name="Grewal S."/>
            <person name="Gyaltsen K."/>
            <person name="Hafez N."/>
            <person name="Hagos B."/>
            <person name="Hall J."/>
            <person name="Henson C."/>
            <person name="Hollinger A."/>
            <person name="Honan T."/>
            <person name="Huard M.D."/>
            <person name="Hughes L."/>
            <person name="Hurhula B."/>
            <person name="Husby M.E."/>
            <person name="Kamat A."/>
            <person name="Kanga B."/>
            <person name="Kashin S."/>
            <person name="Khazanovich D."/>
            <person name="Kisner P."/>
            <person name="Lance K."/>
            <person name="Lara M."/>
            <person name="Lee W."/>
            <person name="Lennon N."/>
            <person name="Letendre F."/>
            <person name="LeVine R."/>
            <person name="Lipovsky A."/>
            <person name="Liu X."/>
            <person name="Liu J."/>
            <person name="Liu S."/>
            <person name="Lokyitsang T."/>
            <person name="Lokyitsang Y."/>
            <person name="Lubonja R."/>
            <person name="Lui A."/>
            <person name="MacDonald P."/>
            <person name="Magnisalis V."/>
            <person name="Maru K."/>
            <person name="Matthews C."/>
            <person name="McCusker W."/>
            <person name="McDonough S."/>
            <person name="Mehta T."/>
            <person name="Meldrim J."/>
            <person name="Meneus L."/>
            <person name="Mihai O."/>
            <person name="Mihalev A."/>
            <person name="Mihova T."/>
            <person name="Mittelman R."/>
            <person name="Mlenga V."/>
            <person name="Montmayeur A."/>
            <person name="Mulrain L."/>
            <person name="Navidi A."/>
            <person name="Naylor J."/>
            <person name="Negash T."/>
            <person name="Nguyen T."/>
            <person name="Nguyen N."/>
            <person name="Nicol R."/>
            <person name="Norbu C."/>
            <person name="Norbu N."/>
            <person name="Novod N."/>
            <person name="O'Neill B."/>
            <person name="Osman S."/>
            <person name="Markiewicz E."/>
            <person name="Oyono O.L."/>
            <person name="Patti C."/>
            <person name="Phunkhang P."/>
            <person name="Pierre F."/>
            <person name="Priest M."/>
            <person name="Raghuraman S."/>
            <person name="Rege F."/>
            <person name="Reyes R."/>
            <person name="Rise C."/>
            <person name="Rogov P."/>
            <person name="Ross K."/>
            <person name="Ryan E."/>
            <person name="Settipalli S."/>
            <person name="Shea T."/>
            <person name="Sherpa N."/>
            <person name="Shi L."/>
            <person name="Shih D."/>
            <person name="Sparrow T."/>
            <person name="Spaulding J."/>
            <person name="Stalker J."/>
            <person name="Stange-Thomann N."/>
            <person name="Stavropoulos S."/>
            <person name="Stone C."/>
            <person name="Strader C."/>
            <person name="Tesfaye S."/>
            <person name="Thomson T."/>
            <person name="Thoulutsang Y."/>
            <person name="Thoulutsang D."/>
            <person name="Topham K."/>
            <person name="Topping I."/>
            <person name="Tsamla T."/>
            <person name="Vassiliev H."/>
            <person name="Vo A."/>
            <person name="Wangchuk T."/>
            <person name="Wangdi T."/>
            <person name="Weiand M."/>
            <person name="Wilkinson J."/>
            <person name="Wilson A."/>
            <person name="Yadav S."/>
            <person name="Young G."/>
            <person name="Yu Q."/>
            <person name="Zembek L."/>
            <person name="Zhong D."/>
            <person name="Zimmer A."/>
            <person name="Zwirko Z."/>
            <person name="Jaffe D.B."/>
            <person name="Alvarez P."/>
            <person name="Brockman W."/>
            <person name="Butler J."/>
            <person name="Chin C."/>
            <person name="Gnerre S."/>
            <person name="MacCallum I."/>
            <person name="Graves J.A."/>
            <person name="Ponting C.P."/>
            <person name="Breen M."/>
            <person name="Samollow P.B."/>
            <person name="Lander E.S."/>
            <person name="Lindblad-Toh K."/>
        </authorList>
    </citation>
    <scope>NUCLEOTIDE SEQUENCE [LARGE SCALE GENOMIC DNA]</scope>
</reference>
<comment type="similarity">
    <text evidence="3">Belongs to the class-I pyridoxal-phosphate-dependent aminotransferase family.</text>
</comment>
<gene>
    <name evidence="16" type="primary">GOT1</name>
</gene>
<dbReference type="GO" id="GO:0006532">
    <property type="term" value="P:aspartate biosynthetic process"/>
    <property type="evidence" value="ECO:0000318"/>
    <property type="project" value="GO_Central"/>
</dbReference>
<dbReference type="GO" id="GO:0032869">
    <property type="term" value="P:cellular response to insulin stimulus"/>
    <property type="evidence" value="ECO:0007669"/>
    <property type="project" value="Ensembl"/>
</dbReference>
<dbReference type="GeneTree" id="ENSGT00950000183082"/>
<name>F7GBD3_MONDO</name>
<dbReference type="FunFam" id="3.90.1150.10:FF:000001">
    <property type="entry name" value="Aspartate aminotransferase"/>
    <property type="match status" value="1"/>
</dbReference>
<dbReference type="PRINTS" id="PR00799">
    <property type="entry name" value="TRANSAMINASE"/>
</dbReference>
<dbReference type="SUPFAM" id="SSF53383">
    <property type="entry name" value="PLP-dependent transferases"/>
    <property type="match status" value="1"/>
</dbReference>
<comment type="catalytic activity">
    <reaction evidence="13">
        <text>L-cysteine + 2-oxoglutarate = 2-oxo-3-sulfanylpropanoate + L-glutamate</text>
        <dbReference type="Rhea" id="RHEA:17441"/>
        <dbReference type="ChEBI" id="CHEBI:16810"/>
        <dbReference type="ChEBI" id="CHEBI:29985"/>
        <dbReference type="ChEBI" id="CHEBI:35235"/>
        <dbReference type="ChEBI" id="CHEBI:57678"/>
        <dbReference type="EC" id="2.6.1.3"/>
    </reaction>
    <physiologicalReaction direction="left-to-right" evidence="13">
        <dbReference type="Rhea" id="RHEA:17442"/>
    </physiologicalReaction>
</comment>
<dbReference type="Gene3D" id="3.90.1150.10">
    <property type="entry name" value="Aspartate Aminotransferase, domain 1"/>
    <property type="match status" value="1"/>
</dbReference>
<comment type="subunit">
    <text evidence="4 14">Homodimer.</text>
</comment>
<dbReference type="InterPro" id="IPR000796">
    <property type="entry name" value="Asp_trans"/>
</dbReference>
<dbReference type="HOGENOM" id="CLU_032440_1_2_1"/>
<evidence type="ECO:0000256" key="14">
    <source>
        <dbReference type="RuleBase" id="RU000480"/>
    </source>
</evidence>
<dbReference type="InterPro" id="IPR015421">
    <property type="entry name" value="PyrdxlP-dep_Trfase_major"/>
</dbReference>
<dbReference type="GO" id="GO:0006094">
    <property type="term" value="P:gluconeogenesis"/>
    <property type="evidence" value="ECO:0007669"/>
    <property type="project" value="Ensembl"/>
</dbReference>
<dbReference type="Proteomes" id="UP000002280">
    <property type="component" value="Chromosome 1"/>
</dbReference>
<organism evidence="16 17">
    <name type="scientific">Monodelphis domestica</name>
    <name type="common">Gray short-tailed opossum</name>
    <dbReference type="NCBI Taxonomy" id="13616"/>
    <lineage>
        <taxon>Eukaryota</taxon>
        <taxon>Metazoa</taxon>
        <taxon>Chordata</taxon>
        <taxon>Craniata</taxon>
        <taxon>Vertebrata</taxon>
        <taxon>Euteleostomi</taxon>
        <taxon>Mammalia</taxon>
        <taxon>Metatheria</taxon>
        <taxon>Didelphimorphia</taxon>
        <taxon>Didelphidae</taxon>
        <taxon>Monodelphis</taxon>
    </lineage>
</organism>
<dbReference type="EC" id="2.6.1.1" evidence="14"/>
<keyword evidence="9" id="KW-0663">Pyridoxal phosphate</keyword>
<dbReference type="STRING" id="13616.ENSMODP00000004345"/>
<dbReference type="AlphaFoldDB" id="F7GBD3"/>
<dbReference type="PANTHER" id="PTHR11879:SF3">
    <property type="entry name" value="ASPARTATE AMINOTRANSFERASE, CYTOPLASMIC"/>
    <property type="match status" value="1"/>
</dbReference>
<dbReference type="CTD" id="2805"/>
<keyword evidence="5" id="KW-0963">Cytoplasm</keyword>
<dbReference type="Bgee" id="ENSMODG00000003558">
    <property type="expression patterns" value="Expressed in heart and 19 other cell types or tissues"/>
</dbReference>
<dbReference type="InterPro" id="IPR015424">
    <property type="entry name" value="PyrdxlP-dep_Trfase"/>
</dbReference>
<comment type="catalytic activity">
    <reaction evidence="12">
        <text>3-sulfino-L-alanine + 2-oxoglutarate = 3-sulfinopyruvate + L-glutamate</text>
        <dbReference type="Rhea" id="RHEA:70295"/>
        <dbReference type="ChEBI" id="CHEBI:16810"/>
        <dbReference type="ChEBI" id="CHEBI:29985"/>
        <dbReference type="ChEBI" id="CHEBI:61085"/>
        <dbReference type="ChEBI" id="CHEBI:140699"/>
    </reaction>
    <physiologicalReaction direction="right-to-left" evidence="12">
        <dbReference type="Rhea" id="RHEA:70297"/>
    </physiologicalReaction>
</comment>
<protein>
    <recommendedName>
        <fullName evidence="14">Aspartate aminotransferase</fullName>
        <ecNumber evidence="14">2.6.1.1</ecNumber>
    </recommendedName>
</protein>
<dbReference type="OMA" id="GTWTHIT"/>
<accession>F7GBD3</accession>
<evidence type="ECO:0000256" key="12">
    <source>
        <dbReference type="ARBA" id="ARBA00048761"/>
    </source>
</evidence>
<sequence>MADRDFLLPQRSTVRTMRERLVSPVRDFRIDALGAGAGPRPGGVRALAAALGLTMPVSVFADVPQAQPVLVFKLTADFRKDPDPRKVNLGVGAYRTDESQPWVLPVVRKVQQQIAANESINHEYLPILGLPEFRSNASRIALGDDSPAIKENRIGSVQGLGGTGALRIGAEFLRRWYNGTKNAATPVYVSSPTWENHNGVFSAAGFTDIRSYHYWDASKRGLDLQGMLQDMENAPEFSIFVLHACAHNPTGTDPTPEQWEKIASVMKRRFLFPFFDSAYQGFASGDLDKDAWAVRYFVNEGFELFCAQSFSKNFGLYNERVGNLIVVGKDGDNVLRVLSQMEKIVRVVWSNPPAQGARIVATTLSSPELFSEWRDNVKTMADRILLMRAELRSRLEALGTPGTWSHITDQIGMFSFTGLSAKQVEYLINEKHIYLLPSGRINMCGLTTKNLDYVATSIHEAVTKIQ</sequence>
<dbReference type="PROSITE" id="PS00105">
    <property type="entry name" value="AA_TRANSFER_CLASS_1"/>
    <property type="match status" value="1"/>
</dbReference>
<reference evidence="16" key="2">
    <citation type="submission" date="2025-08" db="UniProtKB">
        <authorList>
            <consortium name="Ensembl"/>
        </authorList>
    </citation>
    <scope>IDENTIFICATION</scope>
</reference>
<dbReference type="OrthoDB" id="6752799at2759"/>
<evidence type="ECO:0000256" key="9">
    <source>
        <dbReference type="ARBA" id="ARBA00022898"/>
    </source>
</evidence>
<evidence type="ECO:0000256" key="3">
    <source>
        <dbReference type="ARBA" id="ARBA00007441"/>
    </source>
</evidence>
<dbReference type="GO" id="GO:0120554">
    <property type="term" value="F:2-aminobutanoate transaminase activity"/>
    <property type="evidence" value="ECO:0007669"/>
    <property type="project" value="Ensembl"/>
</dbReference>
<comment type="subcellular location">
    <subcellularLocation>
        <location evidence="2">Cytoplasm</location>
    </subcellularLocation>
</comment>
<dbReference type="GO" id="GO:0030170">
    <property type="term" value="F:pyridoxal phosphate binding"/>
    <property type="evidence" value="ECO:0007669"/>
    <property type="project" value="InterPro"/>
</dbReference>
<keyword evidence="6 14" id="KW-0032">Aminotransferase</keyword>
<dbReference type="InterPro" id="IPR004838">
    <property type="entry name" value="NHTrfase_class1_PyrdxlP-BS"/>
</dbReference>
<dbReference type="InterPro" id="IPR015422">
    <property type="entry name" value="PyrdxlP-dep_Trfase_small"/>
</dbReference>
<dbReference type="eggNOG" id="KOG1412">
    <property type="taxonomic scope" value="Eukaryota"/>
</dbReference>
<dbReference type="CDD" id="cd00609">
    <property type="entry name" value="AAT_like"/>
    <property type="match status" value="1"/>
</dbReference>
<dbReference type="Gene3D" id="3.40.640.10">
    <property type="entry name" value="Type I PLP-dependent aspartate aminotransferase-like (Major domain)"/>
    <property type="match status" value="1"/>
</dbReference>
<evidence type="ECO:0000256" key="2">
    <source>
        <dbReference type="ARBA" id="ARBA00004496"/>
    </source>
</evidence>
<dbReference type="GO" id="GO:0007219">
    <property type="term" value="P:Notch signaling pathway"/>
    <property type="evidence" value="ECO:0007669"/>
    <property type="project" value="Ensembl"/>
</dbReference>
<dbReference type="KEGG" id="mdo:100020894"/>
<feature type="domain" description="Aminotransferase class I/classII large" evidence="15">
    <location>
        <begin position="85"/>
        <end position="458"/>
    </location>
</feature>
<dbReference type="GO" id="GO:0043490">
    <property type="term" value="P:malate-aspartate shuttle"/>
    <property type="evidence" value="ECO:0007669"/>
    <property type="project" value="Ensembl"/>
</dbReference>
<comment type="catalytic activity">
    <reaction evidence="11">
        <text>L-aspartate + 2-oxoglutarate = oxaloacetate + L-glutamate</text>
        <dbReference type="Rhea" id="RHEA:21824"/>
        <dbReference type="ChEBI" id="CHEBI:16452"/>
        <dbReference type="ChEBI" id="CHEBI:16810"/>
        <dbReference type="ChEBI" id="CHEBI:29985"/>
        <dbReference type="ChEBI" id="CHEBI:29991"/>
        <dbReference type="EC" id="2.6.1.1"/>
    </reaction>
    <physiologicalReaction direction="left-to-right" evidence="11">
        <dbReference type="Rhea" id="RHEA:21825"/>
    </physiologicalReaction>
</comment>
<evidence type="ECO:0000313" key="16">
    <source>
        <dbReference type="Ensembl" id="ENSMODP00000004345.3"/>
    </source>
</evidence>
<proteinExistence type="inferred from homology"/>
<dbReference type="Ensembl" id="ENSMODT00000004437.4">
    <property type="protein sequence ID" value="ENSMODP00000004345.3"/>
    <property type="gene ID" value="ENSMODG00000003558.4"/>
</dbReference>
<dbReference type="GO" id="GO:0051384">
    <property type="term" value="P:response to glucocorticoid"/>
    <property type="evidence" value="ECO:0007669"/>
    <property type="project" value="Ensembl"/>
</dbReference>
<evidence type="ECO:0000256" key="11">
    <source>
        <dbReference type="ARBA" id="ARBA00048507"/>
    </source>
</evidence>
<comment type="miscellaneous">
    <text evidence="14">In eukaryotes there are cytoplasmic, mitochondrial and chloroplastic isozymes.</text>
</comment>
<keyword evidence="8 14" id="KW-0808">Transferase</keyword>
<dbReference type="InParanoid" id="F7GBD3"/>
<dbReference type="InterPro" id="IPR004839">
    <property type="entry name" value="Aminotransferase_I/II_large"/>
</dbReference>
<evidence type="ECO:0000256" key="4">
    <source>
        <dbReference type="ARBA" id="ARBA00011738"/>
    </source>
</evidence>
<evidence type="ECO:0000256" key="7">
    <source>
        <dbReference type="ARBA" id="ARBA00022605"/>
    </source>
</evidence>
<dbReference type="GO" id="GO:0006533">
    <property type="term" value="P:L-aspartate catabolic process"/>
    <property type="evidence" value="ECO:0007669"/>
    <property type="project" value="Ensembl"/>
</dbReference>
<reference evidence="16" key="3">
    <citation type="submission" date="2025-09" db="UniProtKB">
        <authorList>
            <consortium name="Ensembl"/>
        </authorList>
    </citation>
    <scope>IDENTIFICATION</scope>
</reference>
<dbReference type="GO" id="GO:0005829">
    <property type="term" value="C:cytosol"/>
    <property type="evidence" value="ECO:0000318"/>
    <property type="project" value="GO_Central"/>
</dbReference>
<dbReference type="GO" id="GO:0004609">
    <property type="term" value="F:phosphatidylserine decarboxylase activity"/>
    <property type="evidence" value="ECO:0007669"/>
    <property type="project" value="Ensembl"/>
</dbReference>
<dbReference type="Pfam" id="PF00155">
    <property type="entry name" value="Aminotran_1_2"/>
    <property type="match status" value="1"/>
</dbReference>
<dbReference type="GO" id="GO:0006107">
    <property type="term" value="P:oxaloacetate metabolic process"/>
    <property type="evidence" value="ECO:0007669"/>
    <property type="project" value="Ensembl"/>
</dbReference>
<dbReference type="FunCoup" id="F7GBD3">
    <property type="interactions" value="1607"/>
</dbReference>
<dbReference type="GO" id="GO:0019550">
    <property type="term" value="P:L-glutamate catabolic process to aspartate"/>
    <property type="evidence" value="ECO:0007669"/>
    <property type="project" value="Ensembl"/>
</dbReference>
<evidence type="ECO:0000256" key="10">
    <source>
        <dbReference type="ARBA" id="ARBA00036027"/>
    </source>
</evidence>
<evidence type="ECO:0000313" key="17">
    <source>
        <dbReference type="Proteomes" id="UP000002280"/>
    </source>
</evidence>
<dbReference type="GeneID" id="100020894"/>
<keyword evidence="7" id="KW-0028">Amino-acid biosynthesis</keyword>
<dbReference type="GO" id="GO:0006114">
    <property type="term" value="P:glycerol biosynthetic process"/>
    <property type="evidence" value="ECO:0007669"/>
    <property type="project" value="Ensembl"/>
</dbReference>
<comment type="catalytic activity">
    <reaction evidence="10">
        <text>(2S)-2-aminobutanoate + 2-oxoglutarate = 2-oxobutanoate + L-glutamate</text>
        <dbReference type="Rhea" id="RHEA:70223"/>
        <dbReference type="ChEBI" id="CHEBI:16763"/>
        <dbReference type="ChEBI" id="CHEBI:16810"/>
        <dbReference type="ChEBI" id="CHEBI:29985"/>
        <dbReference type="ChEBI" id="CHEBI:74359"/>
    </reaction>
    <physiologicalReaction direction="right-to-left" evidence="10">
        <dbReference type="Rhea" id="RHEA:70225"/>
    </physiologicalReaction>
</comment>
<dbReference type="GO" id="GO:0004069">
    <property type="term" value="F:L-aspartate:2-oxoglutarate aminotransferase activity"/>
    <property type="evidence" value="ECO:0000318"/>
    <property type="project" value="GO_Central"/>
</dbReference>
<evidence type="ECO:0000256" key="5">
    <source>
        <dbReference type="ARBA" id="ARBA00022490"/>
    </source>
</evidence>
<dbReference type="GO" id="GO:0047801">
    <property type="term" value="F:L-cysteine transaminase activity"/>
    <property type="evidence" value="ECO:0007669"/>
    <property type="project" value="UniProtKB-EC"/>
</dbReference>
<dbReference type="PANTHER" id="PTHR11879">
    <property type="entry name" value="ASPARTATE AMINOTRANSFERASE"/>
    <property type="match status" value="1"/>
</dbReference>
<evidence type="ECO:0000256" key="1">
    <source>
        <dbReference type="ARBA" id="ARBA00001933"/>
    </source>
</evidence>
<dbReference type="RefSeq" id="XP_001373225.3">
    <property type="nucleotide sequence ID" value="XM_001373188.5"/>
</dbReference>
<evidence type="ECO:0000259" key="15">
    <source>
        <dbReference type="Pfam" id="PF00155"/>
    </source>
</evidence>
<evidence type="ECO:0000256" key="8">
    <source>
        <dbReference type="ARBA" id="ARBA00022679"/>
    </source>
</evidence>